<dbReference type="EMBL" id="JAPQKO010000005">
    <property type="protein sequence ID" value="KAJ5161258.1"/>
    <property type="molecule type" value="Genomic_DNA"/>
</dbReference>
<feature type="region of interest" description="Disordered" evidence="1">
    <location>
        <begin position="564"/>
        <end position="647"/>
    </location>
</feature>
<keyword evidence="3" id="KW-1185">Reference proteome</keyword>
<feature type="compositionally biased region" description="Basic and acidic residues" evidence="1">
    <location>
        <begin position="264"/>
        <end position="276"/>
    </location>
</feature>
<comment type="caution">
    <text evidence="2">The sequence shown here is derived from an EMBL/GenBank/DDBJ whole genome shotgun (WGS) entry which is preliminary data.</text>
</comment>
<evidence type="ECO:0000313" key="2">
    <source>
        <dbReference type="EMBL" id="KAJ5161258.1"/>
    </source>
</evidence>
<accession>A0A9W9HYE7</accession>
<gene>
    <name evidence="2" type="ORF">N7492_006650</name>
</gene>
<proteinExistence type="predicted"/>
<feature type="compositionally biased region" description="Basic and acidic residues" evidence="1">
    <location>
        <begin position="203"/>
        <end position="214"/>
    </location>
</feature>
<dbReference type="Proteomes" id="UP001146351">
    <property type="component" value="Unassembled WGS sequence"/>
</dbReference>
<feature type="compositionally biased region" description="Polar residues" evidence="1">
    <location>
        <begin position="33"/>
        <end position="51"/>
    </location>
</feature>
<reference evidence="2" key="2">
    <citation type="journal article" date="2023" name="IMA Fungus">
        <title>Comparative genomic study of the Penicillium genus elucidates a diverse pangenome and 15 lateral gene transfer events.</title>
        <authorList>
            <person name="Petersen C."/>
            <person name="Sorensen T."/>
            <person name="Nielsen M.R."/>
            <person name="Sondergaard T.E."/>
            <person name="Sorensen J.L."/>
            <person name="Fitzpatrick D.A."/>
            <person name="Frisvad J.C."/>
            <person name="Nielsen K.L."/>
        </authorList>
    </citation>
    <scope>NUCLEOTIDE SEQUENCE</scope>
    <source>
        <strain evidence="2">IBT 21917</strain>
    </source>
</reference>
<reference evidence="2" key="1">
    <citation type="submission" date="2022-11" db="EMBL/GenBank/DDBJ databases">
        <authorList>
            <person name="Petersen C."/>
        </authorList>
    </citation>
    <scope>NUCLEOTIDE SEQUENCE</scope>
    <source>
        <strain evidence="2">IBT 21917</strain>
    </source>
</reference>
<feature type="region of interest" description="Disordered" evidence="1">
    <location>
        <begin position="32"/>
        <end position="80"/>
    </location>
</feature>
<feature type="compositionally biased region" description="Polar residues" evidence="1">
    <location>
        <begin position="477"/>
        <end position="496"/>
    </location>
</feature>
<sequence>MVDPDKKIPDLSQDKSKSFLSFFDHERRHRHTLTTPFGSRQATSSVNSSDDLSIRKPEEEDVSYASNARSTRVRGPHDDDEELNKAVIQKILQEDNPFNLRRRATPRKFEALCDHTELPPRASFNAQHEPRRASGHSAPHTPEHPGSSRQNYFAREREHPRGVDLLRSSARYPFGTQLEVESPTPREPSRARYSDGTVSPLGPRERSPTAERRTVQTIAGLRSSRWDHGPLPERTPIQSRARDQHVQRREETGNNVFRQRIPKRLRDDDWEDERRMPQPKRRSTNKNISHGKPHEPKTDIRLCEFSDPCRMNPSPDGMHWRKVVSHIFGRNKASTKLFPDPVWVHYCRKHYQRARYRADQWPFTQCDLILESLYRMEQWGGVQSFELTLRRREQDRDLAQPPTRYSGPTRYLQSGRRHPTAVTAPVPDWLRRELGKFKSFEEIRQIVDRVREYMLALRREKRAEQEGRLRVAESSRQDSGSTMGPGSSIDTSNNNRYPPHRTFHHGGWQAVAPPRGSNTKKYPTTAQMSLVRFPDVEILPTFHGWVYDHDNLRRAEERTVQHRAAEAETREHDAVAREAADREARTQARAEAATEQLEEERRVHSERHDCRDYRRGKITRQETRNENSPSPALSRDTESKPSGDLRF</sequence>
<feature type="compositionally biased region" description="Basic and acidic residues" evidence="1">
    <location>
        <begin position="464"/>
        <end position="476"/>
    </location>
</feature>
<feature type="compositionally biased region" description="Basic and acidic residues" evidence="1">
    <location>
        <begin position="635"/>
        <end position="647"/>
    </location>
</feature>
<feature type="compositionally biased region" description="Basic and acidic residues" evidence="1">
    <location>
        <begin position="564"/>
        <end position="588"/>
    </location>
</feature>
<feature type="region of interest" description="Disordered" evidence="1">
    <location>
        <begin position="168"/>
        <end position="299"/>
    </location>
</feature>
<organism evidence="2 3">
    <name type="scientific">Penicillium capsulatum</name>
    <dbReference type="NCBI Taxonomy" id="69766"/>
    <lineage>
        <taxon>Eukaryota</taxon>
        <taxon>Fungi</taxon>
        <taxon>Dikarya</taxon>
        <taxon>Ascomycota</taxon>
        <taxon>Pezizomycotina</taxon>
        <taxon>Eurotiomycetes</taxon>
        <taxon>Eurotiomycetidae</taxon>
        <taxon>Eurotiales</taxon>
        <taxon>Aspergillaceae</taxon>
        <taxon>Penicillium</taxon>
    </lineage>
</organism>
<feature type="region of interest" description="Disordered" evidence="1">
    <location>
        <begin position="464"/>
        <end position="498"/>
    </location>
</feature>
<feature type="region of interest" description="Disordered" evidence="1">
    <location>
        <begin position="116"/>
        <end position="149"/>
    </location>
</feature>
<evidence type="ECO:0000313" key="3">
    <source>
        <dbReference type="Proteomes" id="UP001146351"/>
    </source>
</evidence>
<feature type="compositionally biased region" description="Basic and acidic residues" evidence="1">
    <location>
        <begin position="599"/>
        <end position="625"/>
    </location>
</feature>
<evidence type="ECO:0000256" key="1">
    <source>
        <dbReference type="SAM" id="MobiDB-lite"/>
    </source>
</evidence>
<name>A0A9W9HYE7_9EURO</name>
<dbReference type="OrthoDB" id="4161595at2759"/>
<protein>
    <submittedName>
        <fullName evidence="2">Uncharacterized protein</fullName>
    </submittedName>
</protein>
<dbReference type="AlphaFoldDB" id="A0A9W9HYE7"/>
<feature type="compositionally biased region" description="Basic and acidic residues" evidence="1">
    <location>
        <begin position="240"/>
        <end position="252"/>
    </location>
</feature>
<feature type="region of interest" description="Disordered" evidence="1">
    <location>
        <begin position="396"/>
        <end position="418"/>
    </location>
</feature>